<dbReference type="OrthoDB" id="6355011at2"/>
<proteinExistence type="predicted"/>
<dbReference type="Pfam" id="PF11008">
    <property type="entry name" value="DUF2846"/>
    <property type="match status" value="1"/>
</dbReference>
<sequence>MTRFSLCGNAPRHRLARLLLVVSLVALMPACSIYMSIGKSVGGYVHPVSGHDFVHIENDEWSRDNALMYFYRPHSEWASQEIESPSVYIDDTHYFNFRNDSFTWLEVSPGQRHIQMRRPLLGLEGLNSFSLSMIADAKLETEPGRIYYLRYSEVEPPESNHPELPEDHPLRSGDLQLVTREYAMQSDEIVSTRFLNSDLLAPNHAAASIVEKNEDDDYERHLELLEEEREQEIERLRAEGQYNEPSWFWPFGGGPTVPLETDRKLKELEREYAAIERERERKAEAEAGDGWWIF</sequence>
<evidence type="ECO:0000313" key="3">
    <source>
        <dbReference type="Proteomes" id="UP000298325"/>
    </source>
</evidence>
<reference evidence="2 3" key="1">
    <citation type="submission" date="2019-04" db="EMBL/GenBank/DDBJ databases">
        <authorList>
            <person name="Park S."/>
            <person name="Yoon J.-H."/>
        </authorList>
    </citation>
    <scope>NUCLEOTIDE SEQUENCE [LARGE SCALE GENOMIC DNA]</scope>
    <source>
        <strain evidence="2 3">HJM-18</strain>
    </source>
</reference>
<name>A0A4Z1C0Z6_9GAMM</name>
<keyword evidence="3" id="KW-1185">Reference proteome</keyword>
<organism evidence="2 3">
    <name type="scientific">Marinobacter confluentis</name>
    <dbReference type="NCBI Taxonomy" id="1697557"/>
    <lineage>
        <taxon>Bacteria</taxon>
        <taxon>Pseudomonadati</taxon>
        <taxon>Pseudomonadota</taxon>
        <taxon>Gammaproteobacteria</taxon>
        <taxon>Pseudomonadales</taxon>
        <taxon>Marinobacteraceae</taxon>
        <taxon>Marinobacter</taxon>
    </lineage>
</organism>
<accession>A0A4Z1C0Z6</accession>
<protein>
    <submittedName>
        <fullName evidence="2">DUF2846 domain-containing protein</fullName>
    </submittedName>
</protein>
<dbReference type="InterPro" id="IPR022548">
    <property type="entry name" value="DUF2846"/>
</dbReference>
<evidence type="ECO:0000313" key="2">
    <source>
        <dbReference type="EMBL" id="TGN40688.1"/>
    </source>
</evidence>
<gene>
    <name evidence="2" type="ORF">E5Q11_06195</name>
</gene>
<evidence type="ECO:0000259" key="1">
    <source>
        <dbReference type="Pfam" id="PF11008"/>
    </source>
</evidence>
<dbReference type="EMBL" id="SRPF01000002">
    <property type="protein sequence ID" value="TGN40688.1"/>
    <property type="molecule type" value="Genomic_DNA"/>
</dbReference>
<comment type="caution">
    <text evidence="2">The sequence shown here is derived from an EMBL/GenBank/DDBJ whole genome shotgun (WGS) entry which is preliminary data.</text>
</comment>
<dbReference type="Proteomes" id="UP000298325">
    <property type="component" value="Unassembled WGS sequence"/>
</dbReference>
<dbReference type="AlphaFoldDB" id="A0A4Z1C0Z6"/>
<feature type="domain" description="DUF2846" evidence="1">
    <location>
        <begin position="63"/>
        <end position="156"/>
    </location>
</feature>